<organism evidence="2 3">
    <name type="scientific">Sedimentitalea nanhaiensis</name>
    <dbReference type="NCBI Taxonomy" id="999627"/>
    <lineage>
        <taxon>Bacteria</taxon>
        <taxon>Pseudomonadati</taxon>
        <taxon>Pseudomonadota</taxon>
        <taxon>Alphaproteobacteria</taxon>
        <taxon>Rhodobacterales</taxon>
        <taxon>Paracoccaceae</taxon>
        <taxon>Sedimentitalea</taxon>
    </lineage>
</organism>
<evidence type="ECO:0000313" key="3">
    <source>
        <dbReference type="Proteomes" id="UP000182466"/>
    </source>
</evidence>
<sequence length="119" mass="13468">MTTEDPRDLIDELDNALDRERNALLQGDLEQIGELMLAKERLIENINALQSIEQQQLAAVQKKVTRNQALLASALDGIRAVANRMADLRRVRSGLETYDHQGQKQSFGMQTRPNVEKRA</sequence>
<evidence type="ECO:0008006" key="4">
    <source>
        <dbReference type="Google" id="ProtNLM"/>
    </source>
</evidence>
<accession>A0A1I7CA21</accession>
<reference evidence="2 3" key="1">
    <citation type="submission" date="2016-10" db="EMBL/GenBank/DDBJ databases">
        <authorList>
            <person name="de Groot N.N."/>
        </authorList>
    </citation>
    <scope>NUCLEOTIDE SEQUENCE [LARGE SCALE GENOMIC DNA]</scope>
    <source>
        <strain evidence="2 3">CGMCC 1.10959</strain>
    </source>
</reference>
<proteinExistence type="predicted"/>
<feature type="compositionally biased region" description="Polar residues" evidence="1">
    <location>
        <begin position="103"/>
        <end position="113"/>
    </location>
</feature>
<dbReference type="Gene3D" id="1.20.58.300">
    <property type="entry name" value="FlgN-like"/>
    <property type="match status" value="1"/>
</dbReference>
<evidence type="ECO:0000313" key="2">
    <source>
        <dbReference type="EMBL" id="SFT96275.1"/>
    </source>
</evidence>
<feature type="region of interest" description="Disordered" evidence="1">
    <location>
        <begin position="97"/>
        <end position="119"/>
    </location>
</feature>
<dbReference type="Proteomes" id="UP000182466">
    <property type="component" value="Unassembled WGS sequence"/>
</dbReference>
<dbReference type="RefSeq" id="WP_027262658.1">
    <property type="nucleotide sequence ID" value="NZ_FPAW01000015.1"/>
</dbReference>
<dbReference type="eggNOG" id="ENOG50331HA">
    <property type="taxonomic scope" value="Bacteria"/>
</dbReference>
<dbReference type="EMBL" id="FPAW01000015">
    <property type="protein sequence ID" value="SFT96275.1"/>
    <property type="molecule type" value="Genomic_DNA"/>
</dbReference>
<dbReference type="STRING" id="999627.SAMN05216236_11571"/>
<dbReference type="OrthoDB" id="7862860at2"/>
<gene>
    <name evidence="2" type="ORF">SAMN05216236_11571</name>
</gene>
<evidence type="ECO:0000256" key="1">
    <source>
        <dbReference type="SAM" id="MobiDB-lite"/>
    </source>
</evidence>
<keyword evidence="3" id="KW-1185">Reference proteome</keyword>
<dbReference type="AlphaFoldDB" id="A0A1I7CA21"/>
<name>A0A1I7CA21_9RHOB</name>
<protein>
    <recommendedName>
        <fullName evidence="4">FlgN protein</fullName>
    </recommendedName>
</protein>